<comment type="similarity">
    <text evidence="1 7">Belongs to the asparaginase 1 family.</text>
</comment>
<feature type="active site" evidence="5">
    <location>
        <position position="49"/>
    </location>
</feature>
<dbReference type="PIRSF" id="PIRSF500176">
    <property type="entry name" value="L_ASNase"/>
    <property type="match status" value="1"/>
</dbReference>
<proteinExistence type="inferred from homology"/>
<evidence type="ECO:0000256" key="5">
    <source>
        <dbReference type="PROSITE-ProRule" id="PRU10099"/>
    </source>
</evidence>
<dbReference type="EC" id="3.5.1.1" evidence="2"/>
<feature type="domain" description="L-asparaginase N-terminal" evidence="9">
    <location>
        <begin position="40"/>
        <end position="234"/>
    </location>
</feature>
<comment type="caution">
    <text evidence="11">The sequence shown here is derived from an EMBL/GenBank/DDBJ whole genome shotgun (WGS) entry which is preliminary data.</text>
</comment>
<dbReference type="InterPro" id="IPR037152">
    <property type="entry name" value="L-asparaginase_N_sf"/>
</dbReference>
<evidence type="ECO:0000313" key="11">
    <source>
        <dbReference type="EMBL" id="KAL1303055.1"/>
    </source>
</evidence>
<dbReference type="Gene3D" id="3.40.50.40">
    <property type="match status" value="1"/>
</dbReference>
<dbReference type="PROSITE" id="PS51732">
    <property type="entry name" value="ASN_GLN_ASE_3"/>
    <property type="match status" value="1"/>
</dbReference>
<sequence length="366" mass="39082">MPLLRSFFNILVLAGTIHAVRDIPIVFRDAAMNFNQSLANVTVLTTGGTIAESGSTSVQTTNYGTPNATFQDLVNAVPELISVANLVGYAIANTDSQSINSTVLLRLNQRVTSELASDLTQGVVITHGTDTMEETAFFLDLTTQSAKTVVVVGSMRPASALSADGPLNLFQAVSLAVNPKAVGRGTLVTLNDRITSAFYVSKNHANVPDAFYAREQGHLGLFLNQAANFYYEPAQPVGKPFFDIAPLNLTTLPMVDILYAHIESNPGLIQASVNLGAKGIVFAGTGAGDLPEHVLDAARDVWNSTKIPMVFASRAMNGFVPYPDSDPWRIPSAHLTPQKARIMLQLGLATGLNGTAIHSLFDDLQI</sequence>
<organism evidence="11 12">
    <name type="scientific">Neodothiora populina</name>
    <dbReference type="NCBI Taxonomy" id="2781224"/>
    <lineage>
        <taxon>Eukaryota</taxon>
        <taxon>Fungi</taxon>
        <taxon>Dikarya</taxon>
        <taxon>Ascomycota</taxon>
        <taxon>Pezizomycotina</taxon>
        <taxon>Dothideomycetes</taxon>
        <taxon>Dothideomycetidae</taxon>
        <taxon>Dothideales</taxon>
        <taxon>Dothioraceae</taxon>
        <taxon>Neodothiora</taxon>
    </lineage>
</organism>
<evidence type="ECO:0000256" key="8">
    <source>
        <dbReference type="SAM" id="SignalP"/>
    </source>
</evidence>
<dbReference type="Proteomes" id="UP001562354">
    <property type="component" value="Unassembled WGS sequence"/>
</dbReference>
<dbReference type="PANTHER" id="PTHR11707">
    <property type="entry name" value="L-ASPARAGINASE"/>
    <property type="match status" value="1"/>
</dbReference>
<dbReference type="Pfam" id="PF17763">
    <property type="entry name" value="Asparaginase_C"/>
    <property type="match status" value="1"/>
</dbReference>
<dbReference type="InterPro" id="IPR040919">
    <property type="entry name" value="Asparaginase_C"/>
</dbReference>
<dbReference type="SMART" id="SM00870">
    <property type="entry name" value="Asparaginase"/>
    <property type="match status" value="1"/>
</dbReference>
<dbReference type="NCBIfam" id="TIGR00520">
    <property type="entry name" value="asnASE_II"/>
    <property type="match status" value="1"/>
</dbReference>
<dbReference type="PROSITE" id="PS00144">
    <property type="entry name" value="ASN_GLN_ASE_1"/>
    <property type="match status" value="1"/>
</dbReference>
<reference evidence="11 12" key="1">
    <citation type="submission" date="2024-07" db="EMBL/GenBank/DDBJ databases">
        <title>Draft sequence of the Neodothiora populina.</title>
        <authorList>
            <person name="Drown D.D."/>
            <person name="Schuette U.S."/>
            <person name="Buechlein A.B."/>
            <person name="Rusch D.R."/>
            <person name="Winton L.W."/>
            <person name="Adams G.A."/>
        </authorList>
    </citation>
    <scope>NUCLEOTIDE SEQUENCE [LARGE SCALE GENOMIC DNA]</scope>
    <source>
        <strain evidence="11 12">CPC 39397</strain>
    </source>
</reference>
<dbReference type="InterPro" id="IPR027474">
    <property type="entry name" value="L-asparaginase_N"/>
</dbReference>
<keyword evidence="12" id="KW-1185">Reference proteome</keyword>
<feature type="chain" id="PRO_5045949217" description="asparaginase" evidence="8">
    <location>
        <begin position="20"/>
        <end position="366"/>
    </location>
</feature>
<dbReference type="InterPro" id="IPR004550">
    <property type="entry name" value="AsnASE_II"/>
</dbReference>
<dbReference type="PIRSF" id="PIRSF001220">
    <property type="entry name" value="L-ASNase_gatD"/>
    <property type="match status" value="1"/>
</dbReference>
<name>A0ABR3PBC9_9PEZI</name>
<gene>
    <name evidence="11" type="ORF">AAFC00_006503</name>
</gene>
<evidence type="ECO:0000256" key="3">
    <source>
        <dbReference type="ARBA" id="ARBA00022801"/>
    </source>
</evidence>
<dbReference type="Gene3D" id="3.40.50.1170">
    <property type="entry name" value="L-asparaginase, N-terminal domain"/>
    <property type="match status" value="1"/>
</dbReference>
<dbReference type="InterPro" id="IPR006034">
    <property type="entry name" value="Asparaginase/glutaminase-like"/>
</dbReference>
<dbReference type="PRINTS" id="PR00139">
    <property type="entry name" value="ASNGLNASE"/>
</dbReference>
<dbReference type="InterPro" id="IPR027473">
    <property type="entry name" value="L-asparaginase_C"/>
</dbReference>
<dbReference type="Pfam" id="PF00710">
    <property type="entry name" value="Asparaginase"/>
    <property type="match status" value="1"/>
</dbReference>
<evidence type="ECO:0000256" key="7">
    <source>
        <dbReference type="RuleBase" id="RU004456"/>
    </source>
</evidence>
<evidence type="ECO:0000256" key="1">
    <source>
        <dbReference type="ARBA" id="ARBA00010518"/>
    </source>
</evidence>
<dbReference type="GeneID" id="95980202"/>
<dbReference type="RefSeq" id="XP_069199330.1">
    <property type="nucleotide sequence ID" value="XM_069346467.1"/>
</dbReference>
<dbReference type="SUPFAM" id="SSF53774">
    <property type="entry name" value="Glutaminase/Asparaginase"/>
    <property type="match status" value="1"/>
</dbReference>
<keyword evidence="8" id="KW-0732">Signal</keyword>
<protein>
    <recommendedName>
        <fullName evidence="2">asparaginase</fullName>
        <ecNumber evidence="2">3.5.1.1</ecNumber>
    </recommendedName>
</protein>
<dbReference type="EMBL" id="JBFMKM010000010">
    <property type="protein sequence ID" value="KAL1303055.1"/>
    <property type="molecule type" value="Genomic_DNA"/>
</dbReference>
<dbReference type="CDD" id="cd08964">
    <property type="entry name" value="L-asparaginase_II"/>
    <property type="match status" value="1"/>
</dbReference>
<evidence type="ECO:0000256" key="4">
    <source>
        <dbReference type="ARBA" id="ARBA00049366"/>
    </source>
</evidence>
<evidence type="ECO:0000259" key="9">
    <source>
        <dbReference type="Pfam" id="PF00710"/>
    </source>
</evidence>
<dbReference type="InterPro" id="IPR036152">
    <property type="entry name" value="Asp/glu_Ase-like_sf"/>
</dbReference>
<comment type="catalytic activity">
    <reaction evidence="4">
        <text>L-asparagine + H2O = L-aspartate + NH4(+)</text>
        <dbReference type="Rhea" id="RHEA:21016"/>
        <dbReference type="ChEBI" id="CHEBI:15377"/>
        <dbReference type="ChEBI" id="CHEBI:28938"/>
        <dbReference type="ChEBI" id="CHEBI:29991"/>
        <dbReference type="ChEBI" id="CHEBI:58048"/>
        <dbReference type="EC" id="3.5.1.1"/>
    </reaction>
</comment>
<dbReference type="InterPro" id="IPR020827">
    <property type="entry name" value="Asparaginase/glutaminase_AS1"/>
</dbReference>
<evidence type="ECO:0000256" key="6">
    <source>
        <dbReference type="PROSITE-ProRule" id="PRU10100"/>
    </source>
</evidence>
<feature type="active site" evidence="6">
    <location>
        <position position="129"/>
    </location>
</feature>
<evidence type="ECO:0000256" key="2">
    <source>
        <dbReference type="ARBA" id="ARBA00012920"/>
    </source>
</evidence>
<dbReference type="PANTHER" id="PTHR11707:SF28">
    <property type="entry name" value="60 KDA LYSOPHOSPHOLIPASE"/>
    <property type="match status" value="1"/>
</dbReference>
<dbReference type="InterPro" id="IPR027475">
    <property type="entry name" value="Asparaginase/glutaminase_AS2"/>
</dbReference>
<feature type="domain" description="Asparaginase/glutaminase C-terminal" evidence="10">
    <location>
        <begin position="255"/>
        <end position="361"/>
    </location>
</feature>
<evidence type="ECO:0000259" key="10">
    <source>
        <dbReference type="Pfam" id="PF17763"/>
    </source>
</evidence>
<feature type="signal peptide" evidence="8">
    <location>
        <begin position="1"/>
        <end position="19"/>
    </location>
</feature>
<dbReference type="PROSITE" id="PS00917">
    <property type="entry name" value="ASN_GLN_ASE_2"/>
    <property type="match status" value="1"/>
</dbReference>
<keyword evidence="3" id="KW-0378">Hydrolase</keyword>
<evidence type="ECO:0000313" key="12">
    <source>
        <dbReference type="Proteomes" id="UP001562354"/>
    </source>
</evidence>
<accession>A0ABR3PBC9</accession>